<dbReference type="Pfam" id="PF06985">
    <property type="entry name" value="HET"/>
    <property type="match status" value="1"/>
</dbReference>
<dbReference type="PANTHER" id="PTHR33112:SF10">
    <property type="entry name" value="TOL"/>
    <property type="match status" value="1"/>
</dbReference>
<name>A0AAJ0HN49_9PEZI</name>
<organism evidence="2 3">
    <name type="scientific">Lasiosphaeria hispida</name>
    <dbReference type="NCBI Taxonomy" id="260671"/>
    <lineage>
        <taxon>Eukaryota</taxon>
        <taxon>Fungi</taxon>
        <taxon>Dikarya</taxon>
        <taxon>Ascomycota</taxon>
        <taxon>Pezizomycotina</taxon>
        <taxon>Sordariomycetes</taxon>
        <taxon>Sordariomycetidae</taxon>
        <taxon>Sordariales</taxon>
        <taxon>Lasiosphaeriaceae</taxon>
        <taxon>Lasiosphaeria</taxon>
    </lineage>
</organism>
<accession>A0AAJ0HN49</accession>
<sequence>MEVEGNNDFRLETLQSLTLCDACEGLVSDIRARQRGSEPTALASRIYQAYALIASSKNCLLCHTILYGSNPKLVEDLQREERQTDCEVSANISLEGEIAIVDFEGWPDTWRTHNAGSSIVVCIPTSGRYRSRTAARAIWTSKKLDLDSRVNTPKEWLGECLSSHSKCKAQTMAIEYPTRLLDLGPSGAINDPIKLVHKKTLVDNQQQYATLSHCWGPSEQTRPWKTTRANQILHEDGISTQSLPKTFRDAMKFAKAMSVRYLWVDALCIIQDDKEDWEREASQMASYYNNGIFTIAATSAVDSTGGCFLEWTNENLHFGVSRGASNSDFEVKIRSTRADLNEVLNSPLNKRGWTLQEMVLSTRIIHMAKDQWYWQCCQRFESEDGTVVEDPDFLFAFGDRDPDRAHRLPPGYNRMTKQWHSLAEEYSGRSLTFDTDTLPAVAGMVSFFQERMRDNPILGMWKSSLAYDLHWVFRRSQPFDPAMLFKSLRLSLPSWSWLSASEPIFYIADTPALLDGQARSLRNRLDIAEYDIQWSGFPYASRIFSIHLVVSGFLHPLREIQYVVEGEDHSHLSLMYDRIMALDEKTVDGVVLLLLYDTISTLGDIATEAFLALVPVPLGDQPTSFRRVGAGFLRMPRSRFPQLGRGYSQTIYLV</sequence>
<comment type="caution">
    <text evidence="2">The sequence shown here is derived from an EMBL/GenBank/DDBJ whole genome shotgun (WGS) entry which is preliminary data.</text>
</comment>
<dbReference type="InterPro" id="IPR010730">
    <property type="entry name" value="HET"/>
</dbReference>
<feature type="domain" description="Heterokaryon incompatibility" evidence="1">
    <location>
        <begin position="208"/>
        <end position="357"/>
    </location>
</feature>
<proteinExistence type="predicted"/>
<evidence type="ECO:0000313" key="3">
    <source>
        <dbReference type="Proteomes" id="UP001275084"/>
    </source>
</evidence>
<reference evidence="2" key="2">
    <citation type="submission" date="2023-06" db="EMBL/GenBank/DDBJ databases">
        <authorList>
            <consortium name="Lawrence Berkeley National Laboratory"/>
            <person name="Haridas S."/>
            <person name="Hensen N."/>
            <person name="Bonometti L."/>
            <person name="Westerberg I."/>
            <person name="Brannstrom I.O."/>
            <person name="Guillou S."/>
            <person name="Cros-Aarteil S."/>
            <person name="Calhoun S."/>
            <person name="Kuo A."/>
            <person name="Mondo S."/>
            <person name="Pangilinan J."/>
            <person name="Riley R."/>
            <person name="Labutti K."/>
            <person name="Andreopoulos B."/>
            <person name="Lipzen A."/>
            <person name="Chen C."/>
            <person name="Yanf M."/>
            <person name="Daum C."/>
            <person name="Ng V."/>
            <person name="Clum A."/>
            <person name="Steindorff A."/>
            <person name="Ohm R."/>
            <person name="Martin F."/>
            <person name="Silar P."/>
            <person name="Natvig D."/>
            <person name="Lalanne C."/>
            <person name="Gautier V."/>
            <person name="Ament-Velasquez S.L."/>
            <person name="Kruys A."/>
            <person name="Hutchinson M.I."/>
            <person name="Powell A.J."/>
            <person name="Barry K."/>
            <person name="Miller A.N."/>
            <person name="Grigoriev I.V."/>
            <person name="Debuchy R."/>
            <person name="Gladieux P."/>
            <person name="Thoren M.H."/>
            <person name="Johannesson H."/>
        </authorList>
    </citation>
    <scope>NUCLEOTIDE SEQUENCE</scope>
    <source>
        <strain evidence="2">CBS 955.72</strain>
    </source>
</reference>
<dbReference type="AlphaFoldDB" id="A0AAJ0HN49"/>
<protein>
    <submittedName>
        <fullName evidence="2">Heterokaryon incompatibility protein-domain-containing protein</fullName>
    </submittedName>
</protein>
<dbReference type="Proteomes" id="UP001275084">
    <property type="component" value="Unassembled WGS sequence"/>
</dbReference>
<reference evidence="2" key="1">
    <citation type="journal article" date="2023" name="Mol. Phylogenet. Evol.">
        <title>Genome-scale phylogeny and comparative genomics of the fungal order Sordariales.</title>
        <authorList>
            <person name="Hensen N."/>
            <person name="Bonometti L."/>
            <person name="Westerberg I."/>
            <person name="Brannstrom I.O."/>
            <person name="Guillou S."/>
            <person name="Cros-Aarteil S."/>
            <person name="Calhoun S."/>
            <person name="Haridas S."/>
            <person name="Kuo A."/>
            <person name="Mondo S."/>
            <person name="Pangilinan J."/>
            <person name="Riley R."/>
            <person name="LaButti K."/>
            <person name="Andreopoulos B."/>
            <person name="Lipzen A."/>
            <person name="Chen C."/>
            <person name="Yan M."/>
            <person name="Daum C."/>
            <person name="Ng V."/>
            <person name="Clum A."/>
            <person name="Steindorff A."/>
            <person name="Ohm R.A."/>
            <person name="Martin F."/>
            <person name="Silar P."/>
            <person name="Natvig D.O."/>
            <person name="Lalanne C."/>
            <person name="Gautier V."/>
            <person name="Ament-Velasquez S.L."/>
            <person name="Kruys A."/>
            <person name="Hutchinson M.I."/>
            <person name="Powell A.J."/>
            <person name="Barry K."/>
            <person name="Miller A.N."/>
            <person name="Grigoriev I.V."/>
            <person name="Debuchy R."/>
            <person name="Gladieux P."/>
            <person name="Hiltunen Thoren M."/>
            <person name="Johannesson H."/>
        </authorList>
    </citation>
    <scope>NUCLEOTIDE SEQUENCE</scope>
    <source>
        <strain evidence="2">CBS 955.72</strain>
    </source>
</reference>
<keyword evidence="3" id="KW-1185">Reference proteome</keyword>
<dbReference type="PANTHER" id="PTHR33112">
    <property type="entry name" value="DOMAIN PROTEIN, PUTATIVE-RELATED"/>
    <property type="match status" value="1"/>
</dbReference>
<evidence type="ECO:0000259" key="1">
    <source>
        <dbReference type="Pfam" id="PF06985"/>
    </source>
</evidence>
<evidence type="ECO:0000313" key="2">
    <source>
        <dbReference type="EMBL" id="KAK3357798.1"/>
    </source>
</evidence>
<dbReference type="EMBL" id="JAUIQD010000003">
    <property type="protein sequence ID" value="KAK3357798.1"/>
    <property type="molecule type" value="Genomic_DNA"/>
</dbReference>
<gene>
    <name evidence="2" type="ORF">B0T25DRAFT_540212</name>
</gene>